<dbReference type="GO" id="GO:0004789">
    <property type="term" value="F:thiamine-phosphate diphosphorylase activity"/>
    <property type="evidence" value="ECO:0007669"/>
    <property type="project" value="TreeGrafter"/>
</dbReference>
<comment type="caution">
    <text evidence="4">The sequence shown here is derived from an EMBL/GenBank/DDBJ whole genome shotgun (WGS) entry which is preliminary data.</text>
</comment>
<evidence type="ECO:0000313" key="4">
    <source>
        <dbReference type="EMBL" id="PTQ96661.1"/>
    </source>
</evidence>
<comment type="pathway">
    <text evidence="1">Cofactor biosynthesis; thiamine diphosphate biosynthesis.</text>
</comment>
<feature type="domain" description="Thiamine phosphate synthase/TenI" evidence="3">
    <location>
        <begin position="4"/>
        <end position="179"/>
    </location>
</feature>
<sequence>MQLIVITDAEVIDGETAIINELFNAGLSRLHLRKPGGNAQQICALLNQVDAAFYSRIALHQHHELAQVYGIKRLHYTESARQQTTPALLQSLKSHGYTLSTSIHDLALADSLTAFDYAFFGPVFNSLSKPGYTSNLSPAFRLDRHSSKPELIGLGGITHGQLPAVKAMGFEGVAVLGAIWNEPGKALQTFEKLKTTINTL</sequence>
<evidence type="ECO:0000256" key="2">
    <source>
        <dbReference type="ARBA" id="ARBA00022977"/>
    </source>
</evidence>
<dbReference type="Pfam" id="PF02581">
    <property type="entry name" value="TMP-TENI"/>
    <property type="match status" value="1"/>
</dbReference>
<keyword evidence="5" id="KW-1185">Reference proteome</keyword>
<evidence type="ECO:0000313" key="5">
    <source>
        <dbReference type="Proteomes" id="UP000244168"/>
    </source>
</evidence>
<dbReference type="PANTHER" id="PTHR20857:SF15">
    <property type="entry name" value="THIAMINE-PHOSPHATE SYNTHASE"/>
    <property type="match status" value="1"/>
</dbReference>
<proteinExistence type="predicted"/>
<organism evidence="4 5">
    <name type="scientific">Mucilaginibacter yixingensis</name>
    <dbReference type="NCBI Taxonomy" id="1295612"/>
    <lineage>
        <taxon>Bacteria</taxon>
        <taxon>Pseudomonadati</taxon>
        <taxon>Bacteroidota</taxon>
        <taxon>Sphingobacteriia</taxon>
        <taxon>Sphingobacteriales</taxon>
        <taxon>Sphingobacteriaceae</taxon>
        <taxon>Mucilaginibacter</taxon>
    </lineage>
</organism>
<dbReference type="InterPro" id="IPR022998">
    <property type="entry name" value="ThiamineP_synth_TenI"/>
</dbReference>
<dbReference type="InterPro" id="IPR036206">
    <property type="entry name" value="ThiamineP_synth_sf"/>
</dbReference>
<dbReference type="SUPFAM" id="SSF51391">
    <property type="entry name" value="Thiamin phosphate synthase"/>
    <property type="match status" value="1"/>
</dbReference>
<dbReference type="AlphaFoldDB" id="A0A2T5J9A8"/>
<dbReference type="InterPro" id="IPR013785">
    <property type="entry name" value="Aldolase_TIM"/>
</dbReference>
<dbReference type="EMBL" id="QAOQ01000004">
    <property type="protein sequence ID" value="PTQ96661.1"/>
    <property type="molecule type" value="Genomic_DNA"/>
</dbReference>
<name>A0A2T5J9A8_9SPHI</name>
<evidence type="ECO:0000256" key="1">
    <source>
        <dbReference type="ARBA" id="ARBA00004948"/>
    </source>
</evidence>
<keyword evidence="2" id="KW-0784">Thiamine biosynthesis</keyword>
<dbReference type="Gene3D" id="3.20.20.70">
    <property type="entry name" value="Aldolase class I"/>
    <property type="match status" value="1"/>
</dbReference>
<dbReference type="GO" id="GO:0005737">
    <property type="term" value="C:cytoplasm"/>
    <property type="evidence" value="ECO:0007669"/>
    <property type="project" value="TreeGrafter"/>
</dbReference>
<dbReference type="PANTHER" id="PTHR20857">
    <property type="entry name" value="THIAMINE-PHOSPHATE PYROPHOSPHORYLASE"/>
    <property type="match status" value="1"/>
</dbReference>
<dbReference type="CDD" id="cd00564">
    <property type="entry name" value="TMP_TenI"/>
    <property type="match status" value="1"/>
</dbReference>
<dbReference type="RefSeq" id="WP_107828620.1">
    <property type="nucleotide sequence ID" value="NZ_CP160205.1"/>
</dbReference>
<dbReference type="GO" id="GO:0009228">
    <property type="term" value="P:thiamine biosynthetic process"/>
    <property type="evidence" value="ECO:0007669"/>
    <property type="project" value="UniProtKB-KW"/>
</dbReference>
<protein>
    <submittedName>
        <fullName evidence="4">Thiamine-phosphate pyrophosphorylase</fullName>
    </submittedName>
</protein>
<dbReference type="Proteomes" id="UP000244168">
    <property type="component" value="Unassembled WGS sequence"/>
</dbReference>
<reference evidence="4 5" key="1">
    <citation type="submission" date="2018-04" db="EMBL/GenBank/DDBJ databases">
        <title>Genomic Encyclopedia of Archaeal and Bacterial Type Strains, Phase II (KMG-II): from individual species to whole genera.</title>
        <authorList>
            <person name="Goeker M."/>
        </authorList>
    </citation>
    <scope>NUCLEOTIDE SEQUENCE [LARGE SCALE GENOMIC DNA]</scope>
    <source>
        <strain evidence="4 5">DSM 26809</strain>
    </source>
</reference>
<dbReference type="OrthoDB" id="194683at2"/>
<accession>A0A2T5J9A8</accession>
<gene>
    <name evidence="4" type="ORF">C8P68_104146</name>
</gene>
<evidence type="ECO:0000259" key="3">
    <source>
        <dbReference type="Pfam" id="PF02581"/>
    </source>
</evidence>